<evidence type="ECO:0000313" key="2">
    <source>
        <dbReference type="Proteomes" id="UP000198583"/>
    </source>
</evidence>
<sequence length="135" mass="15015">MGKTEIVNVAGVTGEELVLEVASHPFSIRVLEPGNLASIEGVGDDVLDCFLDVRSQLEEHGILLCCMGARPDVWPSGMLRQFSDGRKAYLQREGVRTTEDDVVDIFAPADAADVVTVREQREALRRRFQAMKDRR</sequence>
<evidence type="ECO:0000313" key="1">
    <source>
        <dbReference type="EMBL" id="SFR12139.1"/>
    </source>
</evidence>
<keyword evidence="2" id="KW-1185">Reference proteome</keyword>
<gene>
    <name evidence="1" type="ORF">SAMN04488564_103743</name>
</gene>
<dbReference type="EMBL" id="FOYL01000003">
    <property type="protein sequence ID" value="SFR12139.1"/>
    <property type="molecule type" value="Genomic_DNA"/>
</dbReference>
<protein>
    <submittedName>
        <fullName evidence="1">Uncharacterized protein</fullName>
    </submittedName>
</protein>
<dbReference type="OrthoDB" id="775526at2"/>
<dbReference type="Proteomes" id="UP000198583">
    <property type="component" value="Unassembled WGS sequence"/>
</dbReference>
<name>A0A1I6E318_9PSEU</name>
<dbReference type="RefSeq" id="WP_093592850.1">
    <property type="nucleotide sequence ID" value="NZ_FOYL01000003.1"/>
</dbReference>
<dbReference type="STRING" id="84724.SAMN04488564_103743"/>
<dbReference type="AlphaFoldDB" id="A0A1I6E318"/>
<accession>A0A1I6E318</accession>
<organism evidence="1 2">
    <name type="scientific">Lentzea waywayandensis</name>
    <dbReference type="NCBI Taxonomy" id="84724"/>
    <lineage>
        <taxon>Bacteria</taxon>
        <taxon>Bacillati</taxon>
        <taxon>Actinomycetota</taxon>
        <taxon>Actinomycetes</taxon>
        <taxon>Pseudonocardiales</taxon>
        <taxon>Pseudonocardiaceae</taxon>
        <taxon>Lentzea</taxon>
    </lineage>
</organism>
<reference evidence="2" key="1">
    <citation type="submission" date="2016-10" db="EMBL/GenBank/DDBJ databases">
        <authorList>
            <person name="Varghese N."/>
            <person name="Submissions S."/>
        </authorList>
    </citation>
    <scope>NUCLEOTIDE SEQUENCE [LARGE SCALE GENOMIC DNA]</scope>
    <source>
        <strain evidence="2">DSM 44232</strain>
    </source>
</reference>
<proteinExistence type="predicted"/>